<feature type="domain" description="Leucyl-tRNA synthetase editing" evidence="17">
    <location>
        <begin position="344"/>
        <end position="544"/>
    </location>
</feature>
<feature type="region of interest" description="Disordered" evidence="13">
    <location>
        <begin position="899"/>
        <end position="924"/>
    </location>
</feature>
<dbReference type="NCBIfam" id="TIGR00396">
    <property type="entry name" value="leuS_bact"/>
    <property type="match status" value="1"/>
</dbReference>
<reference evidence="18 19" key="1">
    <citation type="submission" date="2016-07" db="EMBL/GenBank/DDBJ databases">
        <title>Pervasive Adenine N6-methylation of Active Genes in Fungi.</title>
        <authorList>
            <consortium name="DOE Joint Genome Institute"/>
            <person name="Mondo S.J."/>
            <person name="Dannebaum R.O."/>
            <person name="Kuo R.C."/>
            <person name="Labutti K."/>
            <person name="Haridas S."/>
            <person name="Kuo A."/>
            <person name="Salamov A."/>
            <person name="Ahrendt S.R."/>
            <person name="Lipzen A."/>
            <person name="Sullivan W."/>
            <person name="Andreopoulos W.B."/>
            <person name="Clum A."/>
            <person name="Lindquist E."/>
            <person name="Daum C."/>
            <person name="Ramamoorthy G.K."/>
            <person name="Gryganskyi A."/>
            <person name="Culley D."/>
            <person name="Magnuson J.K."/>
            <person name="James T.Y."/>
            <person name="O'Malley M.A."/>
            <person name="Stajich J.E."/>
            <person name="Spatafora J.W."/>
            <person name="Visel A."/>
            <person name="Grigoriev I.V."/>
        </authorList>
    </citation>
    <scope>NUCLEOTIDE SEQUENCE [LARGE SCALE GENOMIC DNA]</scope>
    <source>
        <strain evidence="18 19">NRRL 3116</strain>
    </source>
</reference>
<dbReference type="SUPFAM" id="SSF50677">
    <property type="entry name" value="ValRS/IleRS/LeuRS editing domain"/>
    <property type="match status" value="1"/>
</dbReference>
<dbReference type="Gene3D" id="3.40.50.620">
    <property type="entry name" value="HUPs"/>
    <property type="match status" value="2"/>
</dbReference>
<dbReference type="EMBL" id="MCFF01000044">
    <property type="protein sequence ID" value="ORZ06759.1"/>
    <property type="molecule type" value="Genomic_DNA"/>
</dbReference>
<dbReference type="InterPro" id="IPR002302">
    <property type="entry name" value="Leu-tRNA-ligase"/>
</dbReference>
<keyword evidence="5 12" id="KW-0436">Ligase</keyword>
<dbReference type="InParanoid" id="A0A1Y2GDX7"/>
<evidence type="ECO:0000256" key="11">
    <source>
        <dbReference type="ARBA" id="ARBA00047469"/>
    </source>
</evidence>
<organism evidence="18 19">
    <name type="scientific">Lobosporangium transversale</name>
    <dbReference type="NCBI Taxonomy" id="64571"/>
    <lineage>
        <taxon>Eukaryota</taxon>
        <taxon>Fungi</taxon>
        <taxon>Fungi incertae sedis</taxon>
        <taxon>Mucoromycota</taxon>
        <taxon>Mortierellomycotina</taxon>
        <taxon>Mortierellomycetes</taxon>
        <taxon>Mortierellales</taxon>
        <taxon>Mortierellaceae</taxon>
        <taxon>Lobosporangium</taxon>
    </lineage>
</organism>
<dbReference type="FunCoup" id="A0A1Y2GDX7">
    <property type="interactions" value="370"/>
</dbReference>
<evidence type="ECO:0000256" key="4">
    <source>
        <dbReference type="ARBA" id="ARBA00013164"/>
    </source>
</evidence>
<dbReference type="Proteomes" id="UP000193648">
    <property type="component" value="Unassembled WGS sequence"/>
</dbReference>
<protein>
    <recommendedName>
        <fullName evidence="4">leucine--tRNA ligase</fullName>
        <ecNumber evidence="4">6.1.1.4</ecNumber>
    </recommendedName>
    <alternativeName>
        <fullName evidence="10">Leucyl-tRNA synthetase</fullName>
    </alternativeName>
</protein>
<dbReference type="GO" id="GO:0000372">
    <property type="term" value="P:Group I intron splicing"/>
    <property type="evidence" value="ECO:0007669"/>
    <property type="project" value="EnsemblFungi"/>
</dbReference>
<evidence type="ECO:0000259" key="17">
    <source>
        <dbReference type="Pfam" id="PF13603"/>
    </source>
</evidence>
<proteinExistence type="inferred from homology"/>
<dbReference type="GO" id="GO:0004823">
    <property type="term" value="F:leucine-tRNA ligase activity"/>
    <property type="evidence" value="ECO:0007669"/>
    <property type="project" value="UniProtKB-EC"/>
</dbReference>
<dbReference type="InterPro" id="IPR013155">
    <property type="entry name" value="M/V/L/I-tRNA-synth_anticd-bd"/>
</dbReference>
<dbReference type="PROSITE" id="PS00178">
    <property type="entry name" value="AA_TRNA_LIGASE_I"/>
    <property type="match status" value="1"/>
</dbReference>
<dbReference type="Pfam" id="PF09334">
    <property type="entry name" value="tRNA-synt_1g"/>
    <property type="match status" value="1"/>
</dbReference>
<dbReference type="GO" id="GO:0005759">
    <property type="term" value="C:mitochondrial matrix"/>
    <property type="evidence" value="ECO:0007669"/>
    <property type="project" value="UniProtKB-SubCell"/>
</dbReference>
<dbReference type="Pfam" id="PF00133">
    <property type="entry name" value="tRNA-synt_1"/>
    <property type="match status" value="2"/>
</dbReference>
<dbReference type="GO" id="GO:0097157">
    <property type="term" value="F:pre-mRNA intronic binding"/>
    <property type="evidence" value="ECO:0007669"/>
    <property type="project" value="EnsemblFungi"/>
</dbReference>
<dbReference type="GO" id="GO:0006397">
    <property type="term" value="P:mRNA processing"/>
    <property type="evidence" value="ECO:0007669"/>
    <property type="project" value="EnsemblFungi"/>
</dbReference>
<evidence type="ECO:0000256" key="13">
    <source>
        <dbReference type="SAM" id="MobiDB-lite"/>
    </source>
</evidence>
<comment type="caution">
    <text evidence="18">The sequence shown here is derived from an EMBL/GenBank/DDBJ whole genome shotgun (WGS) entry which is preliminary data.</text>
</comment>
<evidence type="ECO:0000256" key="5">
    <source>
        <dbReference type="ARBA" id="ARBA00022598"/>
    </source>
</evidence>
<dbReference type="Gene3D" id="3.90.740.10">
    <property type="entry name" value="Valyl/Leucyl/Isoleucyl-tRNA synthetase, editing domain"/>
    <property type="match status" value="1"/>
</dbReference>
<feature type="domain" description="Aminoacyl-tRNA synthetase class Ia" evidence="14">
    <location>
        <begin position="558"/>
        <end position="678"/>
    </location>
</feature>
<dbReference type="FunFam" id="3.40.50.620:FF:000003">
    <property type="entry name" value="Leucine--tRNA ligase"/>
    <property type="match status" value="1"/>
</dbReference>
<feature type="domain" description="Methionyl/Valyl/Leucyl/Isoleucyl-tRNA synthetase anticodon-binding" evidence="15">
    <location>
        <begin position="856"/>
        <end position="1026"/>
    </location>
</feature>
<dbReference type="GO" id="GO:0032543">
    <property type="term" value="P:mitochondrial translation"/>
    <property type="evidence" value="ECO:0007669"/>
    <property type="project" value="EnsemblFungi"/>
</dbReference>
<keyword evidence="19" id="KW-1185">Reference proteome</keyword>
<comment type="catalytic activity">
    <reaction evidence="11">
        <text>tRNA(Leu) + L-leucine + ATP = L-leucyl-tRNA(Leu) + AMP + diphosphate</text>
        <dbReference type="Rhea" id="RHEA:11688"/>
        <dbReference type="Rhea" id="RHEA-COMP:9613"/>
        <dbReference type="Rhea" id="RHEA-COMP:9622"/>
        <dbReference type="ChEBI" id="CHEBI:30616"/>
        <dbReference type="ChEBI" id="CHEBI:33019"/>
        <dbReference type="ChEBI" id="CHEBI:57427"/>
        <dbReference type="ChEBI" id="CHEBI:78442"/>
        <dbReference type="ChEBI" id="CHEBI:78494"/>
        <dbReference type="ChEBI" id="CHEBI:456215"/>
        <dbReference type="EC" id="6.1.1.4"/>
    </reaction>
</comment>
<dbReference type="AlphaFoldDB" id="A0A1Y2GDX7"/>
<dbReference type="FunFam" id="1.10.730.10:FF:000002">
    <property type="entry name" value="Leucine--tRNA ligase"/>
    <property type="match status" value="1"/>
</dbReference>
<dbReference type="SUPFAM" id="SSF47323">
    <property type="entry name" value="Anticodon-binding domain of a subclass of class I aminoacyl-tRNA synthetases"/>
    <property type="match status" value="1"/>
</dbReference>
<dbReference type="RefSeq" id="XP_021877680.1">
    <property type="nucleotide sequence ID" value="XM_022030517.1"/>
</dbReference>
<comment type="subcellular location">
    <subcellularLocation>
        <location evidence="2">Cytoplasm</location>
    </subcellularLocation>
    <subcellularLocation>
        <location evidence="1">Mitochondrion matrix</location>
    </subcellularLocation>
</comment>
<dbReference type="InterPro" id="IPR009080">
    <property type="entry name" value="tRNAsynth_Ia_anticodon-bd"/>
</dbReference>
<evidence type="ECO:0000256" key="9">
    <source>
        <dbReference type="ARBA" id="ARBA00023146"/>
    </source>
</evidence>
<dbReference type="GeneID" id="33572359"/>
<dbReference type="STRING" id="64571.A0A1Y2GDX7"/>
<dbReference type="InterPro" id="IPR002300">
    <property type="entry name" value="aa-tRNA-synth_Ia"/>
</dbReference>
<dbReference type="SUPFAM" id="SSF52374">
    <property type="entry name" value="Nucleotidylyl transferase"/>
    <property type="match status" value="1"/>
</dbReference>
<evidence type="ECO:0000256" key="12">
    <source>
        <dbReference type="RuleBase" id="RU363035"/>
    </source>
</evidence>
<keyword evidence="9 12" id="KW-0030">Aminoacyl-tRNA synthetase</keyword>
<evidence type="ECO:0000256" key="10">
    <source>
        <dbReference type="ARBA" id="ARBA00030520"/>
    </source>
</evidence>
<keyword evidence="8 12" id="KW-0648">Protein biosynthesis</keyword>
<evidence type="ECO:0000256" key="6">
    <source>
        <dbReference type="ARBA" id="ARBA00022741"/>
    </source>
</evidence>
<dbReference type="CDD" id="cd00812">
    <property type="entry name" value="LeuRS_core"/>
    <property type="match status" value="1"/>
</dbReference>
<gene>
    <name evidence="18" type="ORF">BCR41DRAFT_425002</name>
</gene>
<dbReference type="InterPro" id="IPR025709">
    <property type="entry name" value="Leu_tRNA-synth_edit"/>
</dbReference>
<evidence type="ECO:0000313" key="19">
    <source>
        <dbReference type="Proteomes" id="UP000193648"/>
    </source>
</evidence>
<dbReference type="Gene3D" id="1.10.730.10">
    <property type="entry name" value="Isoleucyl-tRNA Synthetase, Domain 1"/>
    <property type="match status" value="1"/>
</dbReference>
<feature type="domain" description="Methionyl/Leucyl tRNA synthetase" evidence="16">
    <location>
        <begin position="158"/>
        <end position="295"/>
    </location>
</feature>
<comment type="similarity">
    <text evidence="3 12">Belongs to the class-I aminoacyl-tRNA synthetase family.</text>
</comment>
<keyword evidence="6 12" id="KW-0547">Nucleotide-binding</keyword>
<dbReference type="Pfam" id="PF13603">
    <property type="entry name" value="tRNA-synt_1_2"/>
    <property type="match status" value="1"/>
</dbReference>
<evidence type="ECO:0000256" key="1">
    <source>
        <dbReference type="ARBA" id="ARBA00004305"/>
    </source>
</evidence>
<dbReference type="InterPro" id="IPR015413">
    <property type="entry name" value="Methionyl/Leucyl_tRNA_Synth"/>
</dbReference>
<dbReference type="InterPro" id="IPR001412">
    <property type="entry name" value="aa-tRNA-synth_I_CS"/>
</dbReference>
<dbReference type="InterPro" id="IPR009008">
    <property type="entry name" value="Val/Leu/Ile-tRNA-synth_edit"/>
</dbReference>
<dbReference type="HAMAP" id="MF_00049_B">
    <property type="entry name" value="Leu_tRNA_synth_B"/>
    <property type="match status" value="1"/>
</dbReference>
<evidence type="ECO:0000259" key="16">
    <source>
        <dbReference type="Pfam" id="PF09334"/>
    </source>
</evidence>
<dbReference type="Pfam" id="PF08264">
    <property type="entry name" value="Anticodon_1"/>
    <property type="match status" value="1"/>
</dbReference>
<dbReference type="FunFam" id="3.40.50.620:FF:000100">
    <property type="entry name" value="probable leucine--tRNA ligase, mitochondrial"/>
    <property type="match status" value="1"/>
</dbReference>
<dbReference type="GO" id="GO:0005524">
    <property type="term" value="F:ATP binding"/>
    <property type="evidence" value="ECO:0007669"/>
    <property type="project" value="UniProtKB-KW"/>
</dbReference>
<evidence type="ECO:0000313" key="18">
    <source>
        <dbReference type="EMBL" id="ORZ06759.1"/>
    </source>
</evidence>
<dbReference type="PRINTS" id="PR00985">
    <property type="entry name" value="TRNASYNTHLEU"/>
</dbReference>
<evidence type="ECO:0000259" key="14">
    <source>
        <dbReference type="Pfam" id="PF00133"/>
    </source>
</evidence>
<feature type="compositionally biased region" description="Low complexity" evidence="13">
    <location>
        <begin position="907"/>
        <end position="917"/>
    </location>
</feature>
<dbReference type="OrthoDB" id="15954at2759"/>
<name>A0A1Y2GDX7_9FUNG</name>
<dbReference type="EC" id="6.1.1.4" evidence="4"/>
<evidence type="ECO:0000256" key="8">
    <source>
        <dbReference type="ARBA" id="ARBA00022917"/>
    </source>
</evidence>
<evidence type="ECO:0000259" key="15">
    <source>
        <dbReference type="Pfam" id="PF08264"/>
    </source>
</evidence>
<feature type="domain" description="Aminoacyl-tRNA synthetase class Ia" evidence="14">
    <location>
        <begin position="768"/>
        <end position="809"/>
    </location>
</feature>
<evidence type="ECO:0000256" key="7">
    <source>
        <dbReference type="ARBA" id="ARBA00022840"/>
    </source>
</evidence>
<evidence type="ECO:0000256" key="2">
    <source>
        <dbReference type="ARBA" id="ARBA00004496"/>
    </source>
</evidence>
<keyword evidence="7 12" id="KW-0067">ATP-binding</keyword>
<dbReference type="PANTHER" id="PTHR43740:SF2">
    <property type="entry name" value="LEUCINE--TRNA LIGASE, MITOCHONDRIAL"/>
    <property type="match status" value="1"/>
</dbReference>
<dbReference type="PANTHER" id="PTHR43740">
    <property type="entry name" value="LEUCYL-TRNA SYNTHETASE"/>
    <property type="match status" value="1"/>
</dbReference>
<sequence length="1086" mass="121218">MSSCSRITSSGGVMNMTRRMVMRSSRLLHNNVTFILRPKNNTLPLTVHSTLVSKTTIPVLSQLRFSTSAYNSSSSFVGKDGGEIGSTTLGQGIQLPAVGSLQPIDYAAIEQKWLKRWKEMKTKALAAEAAANEAANKGMTEEAIDTKQWTPEEREKFYILSMFPYPSGVLHMGHVRVYTINDALARAKRMMGYDVVNPMGWDAFGLPAENAAIERGIHPNEWTIKNIDIMKSQMEKILADFDWDRELRTCSPEYYKWTQYLFLRLHEAGLAYQKEAVVNWDPIDETVLANEQVDAEGKSWRSGAVVEKRKLRQWFFKITEYADDLLQDLDRLQHWPERVKHMQKNWIGKSQGAEFDFTIPGLASSTKSDVNQKIQVFTSRPDTIYGVQFLAVSTDHPILNNVPETHWESVEGFKDMMKKASSPVADQGAAPEGVPTGLFASHPFIPDAKIPIYAVNYVLSDYGTGAVMGVPGHDERDYEFATNQKMDIKYIVAPVKELNDQEPSLSLNTARDGPITARGVLTGDNGEFSHMASEEAAEAVVRKATELGFGREKTSFRIRDWLLSRQRYWGAPIPMIHCSGCGPVPVPAQDLPVLLPMDVSFTGRGGSPLKQIESWVNCSCPKCGRTAQRDTDTMDTFVDSAWYFFRFLDPHNKHLPFSHAKATAGMPVDLYIGGVEHAILHLLYSRFISKFAWKTGLYGKGAEVESKEGKEPGNGEPFKVLITQGMVQGRTFKDPVTGAFLKPSEVDLTNPQNPIQISTGQRPLQSWEKMSKSKYNGVDPEDMIRSHGADATRLHVLYKAPPSEELEWDELSIVGMQRFLTKVWKIVGQASATPLDTTFNTEEGFKPTLEDLSKDDRDLWRILNTTVKELTTSFQSTYSFNTSIAFLIKLANHISSVNPASSVAGQPSPVSPSSLSRKSSKNNKTQAIVSPDLYRHSVQALIKMLSPFAPAFGEECWEVLSNNTPMITATDPTPITNATTSIPSQELTSSRFSVFSQAWPSFDEEALKADKAVCGVQINGKLRFNVEFQVTDLPEESDKAGQEQFLKELIYKHERANKWLKDENGQTLPVKKMIVVKGGKLASIVL</sequence>
<accession>A0A1Y2GDX7</accession>
<dbReference type="GO" id="GO:0006429">
    <property type="term" value="P:leucyl-tRNA aminoacylation"/>
    <property type="evidence" value="ECO:0007669"/>
    <property type="project" value="EnsemblFungi"/>
</dbReference>
<dbReference type="InterPro" id="IPR014729">
    <property type="entry name" value="Rossmann-like_a/b/a_fold"/>
</dbReference>
<dbReference type="GO" id="GO:0002161">
    <property type="term" value="F:aminoacyl-tRNA deacylase activity"/>
    <property type="evidence" value="ECO:0007669"/>
    <property type="project" value="InterPro"/>
</dbReference>
<evidence type="ECO:0000256" key="3">
    <source>
        <dbReference type="ARBA" id="ARBA00005594"/>
    </source>
</evidence>